<keyword evidence="9" id="KW-1003">Cell membrane</keyword>
<comment type="caution">
    <text evidence="9">Lacks conserved residue(s) required for the propagation of feature annotation.</text>
</comment>
<accession>A0A1F5DN58</accession>
<evidence type="ECO:0000256" key="2">
    <source>
        <dbReference type="ARBA" id="ARBA00008445"/>
    </source>
</evidence>
<name>A0A1F5DN58_9BACT</name>
<evidence type="ECO:0000256" key="3">
    <source>
        <dbReference type="ARBA" id="ARBA00022448"/>
    </source>
</evidence>
<evidence type="ECO:0000256" key="6">
    <source>
        <dbReference type="ARBA" id="ARBA00022989"/>
    </source>
</evidence>
<dbReference type="InterPro" id="IPR004692">
    <property type="entry name" value="SecG"/>
</dbReference>
<comment type="similarity">
    <text evidence="2 9">Belongs to the SecG family.</text>
</comment>
<dbReference type="AlphaFoldDB" id="A0A1F5DN58"/>
<gene>
    <name evidence="10" type="ORF">A2V71_03760</name>
</gene>
<dbReference type="Proteomes" id="UP000178764">
    <property type="component" value="Unassembled WGS sequence"/>
</dbReference>
<evidence type="ECO:0000256" key="5">
    <source>
        <dbReference type="ARBA" id="ARBA00022927"/>
    </source>
</evidence>
<reference evidence="10 11" key="1">
    <citation type="journal article" date="2016" name="Nat. Commun.">
        <title>Thousands of microbial genomes shed light on interconnected biogeochemical processes in an aquifer system.</title>
        <authorList>
            <person name="Anantharaman K."/>
            <person name="Brown C.T."/>
            <person name="Hug L.A."/>
            <person name="Sharon I."/>
            <person name="Castelle C.J."/>
            <person name="Probst A.J."/>
            <person name="Thomas B.C."/>
            <person name="Singh A."/>
            <person name="Wilkins M.J."/>
            <person name="Karaoz U."/>
            <person name="Brodie E.L."/>
            <person name="Williams K.H."/>
            <person name="Hubbard S.S."/>
            <person name="Banfield J.F."/>
        </authorList>
    </citation>
    <scope>NUCLEOTIDE SEQUENCE [LARGE SCALE GENOMIC DNA]</scope>
</reference>
<keyword evidence="3 9" id="KW-0813">Transport</keyword>
<keyword evidence="7 9" id="KW-0811">Translocation</keyword>
<feature type="transmembrane region" description="Helical" evidence="9">
    <location>
        <begin position="50"/>
        <end position="71"/>
    </location>
</feature>
<comment type="caution">
    <text evidence="10">The sequence shown here is derived from an EMBL/GenBank/DDBJ whole genome shotgun (WGS) entry which is preliminary data.</text>
</comment>
<dbReference type="GO" id="GO:0009306">
    <property type="term" value="P:protein secretion"/>
    <property type="evidence" value="ECO:0007669"/>
    <property type="project" value="UniProtKB-UniRule"/>
</dbReference>
<organism evidence="10 11">
    <name type="scientific">Candidatus Berkelbacteria bacterium RBG_13_40_8</name>
    <dbReference type="NCBI Taxonomy" id="1797467"/>
    <lineage>
        <taxon>Bacteria</taxon>
        <taxon>Candidatus Berkelbacteria</taxon>
    </lineage>
</organism>
<dbReference type="GO" id="GO:0005886">
    <property type="term" value="C:plasma membrane"/>
    <property type="evidence" value="ECO:0007669"/>
    <property type="project" value="UniProtKB-SubCell"/>
</dbReference>
<keyword evidence="8 9" id="KW-0472">Membrane</keyword>
<dbReference type="Pfam" id="PF03840">
    <property type="entry name" value="SecG"/>
    <property type="match status" value="1"/>
</dbReference>
<evidence type="ECO:0000256" key="9">
    <source>
        <dbReference type="RuleBase" id="RU365087"/>
    </source>
</evidence>
<dbReference type="GO" id="GO:0015450">
    <property type="term" value="F:protein-transporting ATPase activity"/>
    <property type="evidence" value="ECO:0007669"/>
    <property type="project" value="UniProtKB-UniRule"/>
</dbReference>
<evidence type="ECO:0000256" key="1">
    <source>
        <dbReference type="ARBA" id="ARBA00004141"/>
    </source>
</evidence>
<keyword evidence="5 9" id="KW-0653">Protein transport</keyword>
<dbReference type="NCBIfam" id="TIGR00810">
    <property type="entry name" value="secG"/>
    <property type="match status" value="1"/>
</dbReference>
<evidence type="ECO:0000256" key="4">
    <source>
        <dbReference type="ARBA" id="ARBA00022692"/>
    </source>
</evidence>
<evidence type="ECO:0000313" key="10">
    <source>
        <dbReference type="EMBL" id="OGD56466.1"/>
    </source>
</evidence>
<proteinExistence type="inferred from homology"/>
<evidence type="ECO:0000313" key="11">
    <source>
        <dbReference type="Proteomes" id="UP000178764"/>
    </source>
</evidence>
<comment type="subcellular location">
    <subcellularLocation>
        <location evidence="9">Cell membrane</location>
        <topology evidence="9">Multi-pass membrane protein</topology>
    </subcellularLocation>
    <subcellularLocation>
        <location evidence="1">Membrane</location>
        <topology evidence="1">Multi-pass membrane protein</topology>
    </subcellularLocation>
</comment>
<keyword evidence="6 9" id="KW-1133">Transmembrane helix</keyword>
<protein>
    <recommendedName>
        <fullName evidence="9">Protein-export membrane protein SecG</fullName>
    </recommendedName>
</protein>
<comment type="function">
    <text evidence="9">Involved in protein export. Participates in an early event of protein translocation.</text>
</comment>
<sequence>MEKILDYSQIIIAILLTTSILLQHRGTSLGGAFGGEGNVYRSRRGAEKFLFYGTIVLGIVFVGMAIANVLLRG</sequence>
<keyword evidence="4 9" id="KW-0812">Transmembrane</keyword>
<evidence type="ECO:0000256" key="7">
    <source>
        <dbReference type="ARBA" id="ARBA00023010"/>
    </source>
</evidence>
<dbReference type="EMBL" id="MEZT01000020">
    <property type="protein sequence ID" value="OGD56466.1"/>
    <property type="molecule type" value="Genomic_DNA"/>
</dbReference>
<evidence type="ECO:0000256" key="8">
    <source>
        <dbReference type="ARBA" id="ARBA00023136"/>
    </source>
</evidence>